<keyword evidence="5" id="KW-1185">Reference proteome</keyword>
<organism evidence="4 5">
    <name type="scientific">Novosphingobium organovorum</name>
    <dbReference type="NCBI Taxonomy" id="2930092"/>
    <lineage>
        <taxon>Bacteria</taxon>
        <taxon>Pseudomonadati</taxon>
        <taxon>Pseudomonadota</taxon>
        <taxon>Alphaproteobacteria</taxon>
        <taxon>Sphingomonadales</taxon>
        <taxon>Sphingomonadaceae</taxon>
        <taxon>Novosphingobium</taxon>
    </lineage>
</organism>
<dbReference type="PANTHER" id="PTHR44942">
    <property type="entry name" value="METHYLTRANSF_11 DOMAIN-CONTAINING PROTEIN"/>
    <property type="match status" value="1"/>
</dbReference>
<dbReference type="SUPFAM" id="SSF53335">
    <property type="entry name" value="S-adenosyl-L-methionine-dependent methyltransferases"/>
    <property type="match status" value="1"/>
</dbReference>
<evidence type="ECO:0000313" key="4">
    <source>
        <dbReference type="EMBL" id="MCJ2185059.1"/>
    </source>
</evidence>
<feature type="region of interest" description="Disordered" evidence="3">
    <location>
        <begin position="65"/>
        <end position="84"/>
    </location>
</feature>
<dbReference type="GO" id="GO:0008168">
    <property type="term" value="F:methyltransferase activity"/>
    <property type="evidence" value="ECO:0007669"/>
    <property type="project" value="UniProtKB-KW"/>
</dbReference>
<sequence length="84" mass="8663">MANWFDQGGADYARFRPDYPAALAQELARLAPARRVALDVGCGNGQFTQALGAVFAAVIGIDPTAHAPTGARGRCGRQSGGKGC</sequence>
<gene>
    <name evidence="4" type="ORF">MTR62_20565</name>
</gene>
<evidence type="ECO:0000313" key="5">
    <source>
        <dbReference type="Proteomes" id="UP001162881"/>
    </source>
</evidence>
<dbReference type="Gene3D" id="3.40.50.150">
    <property type="entry name" value="Vaccinia Virus protein VP39"/>
    <property type="match status" value="1"/>
</dbReference>
<dbReference type="EMBL" id="JALHLF010000206">
    <property type="protein sequence ID" value="MCJ2185059.1"/>
    <property type="molecule type" value="Genomic_DNA"/>
</dbReference>
<evidence type="ECO:0000256" key="3">
    <source>
        <dbReference type="SAM" id="MobiDB-lite"/>
    </source>
</evidence>
<keyword evidence="2" id="KW-0808">Transferase</keyword>
<reference evidence="4" key="1">
    <citation type="submission" date="2022-03" db="EMBL/GenBank/DDBJ databases">
        <title>Identification of a novel bacterium isolated from mangrove sediments.</title>
        <authorList>
            <person name="Pan X."/>
        </authorList>
    </citation>
    <scope>NUCLEOTIDE SEQUENCE</scope>
    <source>
        <strain evidence="4">B1949</strain>
    </source>
</reference>
<dbReference type="InterPro" id="IPR029063">
    <property type="entry name" value="SAM-dependent_MTases_sf"/>
</dbReference>
<dbReference type="GO" id="GO:0032259">
    <property type="term" value="P:methylation"/>
    <property type="evidence" value="ECO:0007669"/>
    <property type="project" value="UniProtKB-KW"/>
</dbReference>
<comment type="caution">
    <text evidence="4">The sequence shown here is derived from an EMBL/GenBank/DDBJ whole genome shotgun (WGS) entry which is preliminary data.</text>
</comment>
<dbReference type="Pfam" id="PF13489">
    <property type="entry name" value="Methyltransf_23"/>
    <property type="match status" value="1"/>
</dbReference>
<proteinExistence type="predicted"/>
<dbReference type="Proteomes" id="UP001162881">
    <property type="component" value="Unassembled WGS sequence"/>
</dbReference>
<protein>
    <submittedName>
        <fullName evidence="4">Class I SAM-dependent methyltransferase</fullName>
    </submittedName>
</protein>
<evidence type="ECO:0000256" key="2">
    <source>
        <dbReference type="ARBA" id="ARBA00022679"/>
    </source>
</evidence>
<keyword evidence="1 4" id="KW-0489">Methyltransferase</keyword>
<name>A0ABT0BJ64_9SPHN</name>
<evidence type="ECO:0000256" key="1">
    <source>
        <dbReference type="ARBA" id="ARBA00022603"/>
    </source>
</evidence>
<dbReference type="PANTHER" id="PTHR44942:SF4">
    <property type="entry name" value="METHYLTRANSFERASE TYPE 11 DOMAIN-CONTAINING PROTEIN"/>
    <property type="match status" value="1"/>
</dbReference>
<dbReference type="InterPro" id="IPR051052">
    <property type="entry name" value="Diverse_substrate_MTase"/>
</dbReference>
<accession>A0ABT0BJ64</accession>
<dbReference type="RefSeq" id="WP_244024466.1">
    <property type="nucleotide sequence ID" value="NZ_JALHLF010000206.1"/>
</dbReference>